<dbReference type="AlphaFoldDB" id="A0A1Y0B364"/>
<evidence type="ECO:0000313" key="1">
    <source>
        <dbReference type="EMBL" id="ART31823.1"/>
    </source>
</evidence>
<geneLocation type="mitochondrion" evidence="1"/>
<organism evidence="1">
    <name type="scientific">Utricularia reniformis</name>
    <dbReference type="NCBI Taxonomy" id="192314"/>
    <lineage>
        <taxon>Eukaryota</taxon>
        <taxon>Viridiplantae</taxon>
        <taxon>Streptophyta</taxon>
        <taxon>Embryophyta</taxon>
        <taxon>Tracheophyta</taxon>
        <taxon>Spermatophyta</taxon>
        <taxon>Magnoliopsida</taxon>
        <taxon>eudicotyledons</taxon>
        <taxon>Gunneridae</taxon>
        <taxon>Pentapetalae</taxon>
        <taxon>asterids</taxon>
        <taxon>lamiids</taxon>
        <taxon>Lamiales</taxon>
        <taxon>Lentibulariaceae</taxon>
        <taxon>Utricularia</taxon>
    </lineage>
</organism>
<protein>
    <submittedName>
        <fullName evidence="1">Uncharacterized protein</fullName>
    </submittedName>
</protein>
<gene>
    <name evidence="1" type="ORF">AEK19_MT1639</name>
</gene>
<accession>A0A1Y0B364</accession>
<name>A0A1Y0B364_9LAMI</name>
<proteinExistence type="predicted"/>
<dbReference type="EMBL" id="KY774314">
    <property type="protein sequence ID" value="ART31823.1"/>
    <property type="molecule type" value="Genomic_DNA"/>
</dbReference>
<reference evidence="1" key="1">
    <citation type="submission" date="2017-03" db="EMBL/GenBank/DDBJ databases">
        <title>The mitochondrial genome of the carnivorous plant Utricularia reniformis (Lentibulariaceae): structure, comparative analysis and evolutionary landmarks.</title>
        <authorList>
            <person name="Silva S.R."/>
            <person name="Alvarenga D.O."/>
            <person name="Michael T.P."/>
            <person name="Miranda V.F.O."/>
            <person name="Varani A.M."/>
        </authorList>
    </citation>
    <scope>NUCLEOTIDE SEQUENCE</scope>
</reference>
<sequence>MTLKHLSILPPLEVFKFLQASQALEYLYWNMTKDLWARSGSDCKSVI</sequence>
<keyword evidence="1" id="KW-0496">Mitochondrion</keyword>